<dbReference type="EMBL" id="CP011269">
    <property type="protein sequence ID" value="ALI28748.1"/>
    <property type="molecule type" value="Genomic_DNA"/>
</dbReference>
<dbReference type="GO" id="GO:0009306">
    <property type="term" value="P:protein secretion"/>
    <property type="evidence" value="ECO:0007669"/>
    <property type="project" value="InterPro"/>
</dbReference>
<keyword evidence="2" id="KW-1185">Reference proteome</keyword>
<proteinExistence type="predicted"/>
<dbReference type="InterPro" id="IPR022536">
    <property type="entry name" value="EspC"/>
</dbReference>
<dbReference type="Pfam" id="PF10824">
    <property type="entry name" value="T7SS_ESX_EspC"/>
    <property type="match status" value="1"/>
</dbReference>
<reference evidence="1 2" key="1">
    <citation type="journal article" date="2015" name="MBio">
        <title>Enzymatic Degradation of Phenazines Can Generate Energy and Protect Sensitive Organisms from Toxicity.</title>
        <authorList>
            <person name="Costa K.C."/>
            <person name="Bergkessel M."/>
            <person name="Saunders S."/>
            <person name="Korlach J."/>
            <person name="Newman D.K."/>
        </authorList>
    </citation>
    <scope>NUCLEOTIDE SEQUENCE [LARGE SCALE GENOMIC DNA]</scope>
    <source>
        <strain evidence="1 2">CT6</strain>
    </source>
</reference>
<dbReference type="AlphaFoldDB" id="A0A0N9Y6B0"/>
<accession>A0A0N9Y6B0</accession>
<sequence>MTQPLRVDTAALRSAARELAGLSDELGHSLTHEWQPPADQPSAKAVVAVTAATNHVMSECSGNLLSFADSMAQAAQFYDATDSANAGAVIHTMNPLK</sequence>
<protein>
    <recommendedName>
        <fullName evidence="3">PE domain-containing protein</fullName>
    </recommendedName>
</protein>
<organism evidence="1 2">
    <name type="scientific">Mycolicibacterium fortuitum</name>
    <name type="common">Mycobacterium fortuitum</name>
    <dbReference type="NCBI Taxonomy" id="1766"/>
    <lineage>
        <taxon>Bacteria</taxon>
        <taxon>Bacillati</taxon>
        <taxon>Actinomycetota</taxon>
        <taxon>Actinomycetes</taxon>
        <taxon>Mycobacteriales</taxon>
        <taxon>Mycobacteriaceae</taxon>
        <taxon>Mycolicibacterium</taxon>
    </lineage>
</organism>
<dbReference type="RefSeq" id="WP_054603238.1">
    <property type="nucleotide sequence ID" value="NZ_CP011269.1"/>
</dbReference>
<evidence type="ECO:0008006" key="3">
    <source>
        <dbReference type="Google" id="ProtNLM"/>
    </source>
</evidence>
<dbReference type="STRING" id="1766.XA26_49530"/>
<gene>
    <name evidence="1" type="ORF">XA26_49530</name>
</gene>
<evidence type="ECO:0000313" key="2">
    <source>
        <dbReference type="Proteomes" id="UP000057134"/>
    </source>
</evidence>
<dbReference type="Proteomes" id="UP000057134">
    <property type="component" value="Chromosome"/>
</dbReference>
<evidence type="ECO:0000313" key="1">
    <source>
        <dbReference type="EMBL" id="ALI28748.1"/>
    </source>
</evidence>
<name>A0A0N9Y6B0_MYCFO</name>
<dbReference type="KEGG" id="mft:XA26_49530"/>
<dbReference type="PATRIC" id="fig|1766.6.peg.4926"/>